<feature type="domain" description="ThuA-like" evidence="1">
    <location>
        <begin position="6"/>
        <end position="206"/>
    </location>
</feature>
<dbReference type="Proteomes" id="UP001056756">
    <property type="component" value="Chromosome"/>
</dbReference>
<sequence>MKKQVVIIWNDFYHPKEVIAPAVQKLFAEGWEVTTTERLRDLIEMEKSPDLAILYTNGRPDGEADITFEEQELVIEKVEAGMGILFYHAGLVLIDEQSPFYVKLNSGRFVHHPEQTSVTVTPLLNVDHPITKGIQPFTQKDEHYFCQVDITRTNLLACATSVDITAASVWCHAYGSGKLVAISQGHTLEMQNDPEMLKLATNTINWLTKGEEAN</sequence>
<dbReference type="InterPro" id="IPR029010">
    <property type="entry name" value="ThuA-like"/>
</dbReference>
<dbReference type="AlphaFoldDB" id="A0A9J6ZDI8"/>
<evidence type="ECO:0000259" key="1">
    <source>
        <dbReference type="Pfam" id="PF06283"/>
    </source>
</evidence>
<proteinExistence type="predicted"/>
<dbReference type="InterPro" id="IPR029062">
    <property type="entry name" value="Class_I_gatase-like"/>
</dbReference>
<dbReference type="Gene3D" id="3.40.50.880">
    <property type="match status" value="1"/>
</dbReference>
<dbReference type="SUPFAM" id="SSF52317">
    <property type="entry name" value="Class I glutamine amidotransferase-like"/>
    <property type="match status" value="1"/>
</dbReference>
<organism evidence="2 3">
    <name type="scientific">Candidatus Pristimantibacillus lignocellulolyticus</name>
    <dbReference type="NCBI Taxonomy" id="2994561"/>
    <lineage>
        <taxon>Bacteria</taxon>
        <taxon>Bacillati</taxon>
        <taxon>Bacillota</taxon>
        <taxon>Bacilli</taxon>
        <taxon>Bacillales</taxon>
        <taxon>Paenibacillaceae</taxon>
        <taxon>Candidatus Pristimantibacillus</taxon>
    </lineage>
</organism>
<dbReference type="EMBL" id="CP097899">
    <property type="protein sequence ID" value="URN94218.1"/>
    <property type="molecule type" value="Genomic_DNA"/>
</dbReference>
<dbReference type="KEGG" id="plig:NAG76_20725"/>
<dbReference type="Pfam" id="PF06283">
    <property type="entry name" value="ThuA"/>
    <property type="match status" value="1"/>
</dbReference>
<gene>
    <name evidence="2" type="ORF">NAG76_20725</name>
</gene>
<evidence type="ECO:0000313" key="3">
    <source>
        <dbReference type="Proteomes" id="UP001056756"/>
    </source>
</evidence>
<protein>
    <submittedName>
        <fullName evidence="2">ThuA domain-containing protein</fullName>
    </submittedName>
</protein>
<accession>A0A9J6ZDI8</accession>
<name>A0A9J6ZDI8_9BACL</name>
<evidence type="ECO:0000313" key="2">
    <source>
        <dbReference type="EMBL" id="URN94218.1"/>
    </source>
</evidence>
<reference evidence="2" key="1">
    <citation type="submission" date="2022-05" db="EMBL/GenBank/DDBJ databases">
        <title>Novel bacterial taxa in a minimal lignocellulolytic consortium and its capacity to transform plastics disclosed by genome-resolved metagenomics.</title>
        <authorList>
            <person name="Rodriguez C.A.D."/>
            <person name="Diaz-Garcia L."/>
            <person name="Herrera K."/>
            <person name="Tarazona N.A."/>
            <person name="Sproer C."/>
            <person name="Overmann J."/>
            <person name="Jimenez D.J."/>
        </authorList>
    </citation>
    <scope>NUCLEOTIDE SEQUENCE</scope>
    <source>
        <strain evidence="2">MAG5</strain>
    </source>
</reference>